<dbReference type="Proteomes" id="UP000702952">
    <property type="component" value="Unassembled WGS sequence"/>
</dbReference>
<dbReference type="SUPFAM" id="SSF56784">
    <property type="entry name" value="HAD-like"/>
    <property type="match status" value="1"/>
</dbReference>
<dbReference type="RefSeq" id="WP_065659096.1">
    <property type="nucleotide sequence ID" value="NZ_JAAKZU010000023.1"/>
</dbReference>
<organism evidence="1 2">
    <name type="scientific">Agrobacterium tumefaciens</name>
    <dbReference type="NCBI Taxonomy" id="358"/>
    <lineage>
        <taxon>Bacteria</taxon>
        <taxon>Pseudomonadati</taxon>
        <taxon>Pseudomonadota</taxon>
        <taxon>Alphaproteobacteria</taxon>
        <taxon>Hyphomicrobiales</taxon>
        <taxon>Rhizobiaceae</taxon>
        <taxon>Rhizobium/Agrobacterium group</taxon>
        <taxon>Agrobacterium</taxon>
        <taxon>Agrobacterium tumefaciens complex</taxon>
    </lineage>
</organism>
<dbReference type="InterPro" id="IPR006439">
    <property type="entry name" value="HAD-SF_hydro_IA"/>
</dbReference>
<dbReference type="Gene3D" id="3.40.50.1000">
    <property type="entry name" value="HAD superfamily/HAD-like"/>
    <property type="match status" value="1"/>
</dbReference>
<proteinExistence type="predicted"/>
<dbReference type="InterPro" id="IPR023198">
    <property type="entry name" value="PGP-like_dom2"/>
</dbReference>
<dbReference type="EMBL" id="JAAMAY010000007">
    <property type="protein sequence ID" value="NTC27867.1"/>
    <property type="molecule type" value="Genomic_DNA"/>
</dbReference>
<gene>
    <name evidence="1" type="ORF">G6M46_06790</name>
</gene>
<name>A0AA44J8D7_AGRTU</name>
<keyword evidence="1" id="KW-0378">Hydrolase</keyword>
<dbReference type="InterPro" id="IPR023214">
    <property type="entry name" value="HAD_sf"/>
</dbReference>
<protein>
    <submittedName>
        <fullName evidence="1">HAD-IA family hydrolase</fullName>
    </submittedName>
</protein>
<dbReference type="InterPro" id="IPR051806">
    <property type="entry name" value="HAD-like_SPP"/>
</dbReference>
<comment type="caution">
    <text evidence="1">The sequence shown here is derived from an EMBL/GenBank/DDBJ whole genome shotgun (WGS) entry which is preliminary data.</text>
</comment>
<accession>A0AA44J8D7</accession>
<evidence type="ECO:0000313" key="1">
    <source>
        <dbReference type="EMBL" id="NTC27867.1"/>
    </source>
</evidence>
<sequence>MDGTILNSIAAAERVWGAWAWKFGLDPEVFLPTIHGRRASETISSLGLPDIDPEAEAAVITQAEIDEIKGVIAIGGAQRFLRSLPSHRWAVVTSAPAALARRRIEAAGLPMPATIVTSEDVRRGKPAPDCFILAAERLSVDPTRCLVFEDAEVGIAAATAAGCQVVVITETHKQRLTGVHKQLDNYERINAKIVNGGLSLLHTNR</sequence>
<dbReference type="NCBIfam" id="TIGR01509">
    <property type="entry name" value="HAD-SF-IA-v3"/>
    <property type="match status" value="1"/>
</dbReference>
<reference evidence="1" key="1">
    <citation type="journal article" date="2020" name="Science">
        <title>Unexpected conservation and global transmission of agrobacterial virulence plasmids.</title>
        <authorList>
            <person name="Weisberg A.J."/>
            <person name="Davis E.W. 2nd"/>
            <person name="Tabima J."/>
            <person name="Belcher M.S."/>
            <person name="Miller M."/>
            <person name="Kuo C.H."/>
            <person name="Loper J.E."/>
            <person name="Grunwald N.J."/>
            <person name="Putnam M.L."/>
            <person name="Chang J.H."/>
        </authorList>
    </citation>
    <scope>NUCLEOTIDE SEQUENCE</scope>
    <source>
        <strain evidence="1">17-1853-1a</strain>
    </source>
</reference>
<dbReference type="InterPro" id="IPR036412">
    <property type="entry name" value="HAD-like_sf"/>
</dbReference>
<evidence type="ECO:0000313" key="2">
    <source>
        <dbReference type="Proteomes" id="UP000702952"/>
    </source>
</evidence>
<dbReference type="AlphaFoldDB" id="A0AA44J8D7"/>
<dbReference type="PANTHER" id="PTHR43481:SF4">
    <property type="entry name" value="GLYCEROL-1-PHOSPHATE PHOSPHOHYDROLASE 1-RELATED"/>
    <property type="match status" value="1"/>
</dbReference>
<dbReference type="PANTHER" id="PTHR43481">
    <property type="entry name" value="FRUCTOSE-1-PHOSPHATE PHOSPHATASE"/>
    <property type="match status" value="1"/>
</dbReference>
<dbReference type="GO" id="GO:0050308">
    <property type="term" value="F:sugar-phosphatase activity"/>
    <property type="evidence" value="ECO:0007669"/>
    <property type="project" value="TreeGrafter"/>
</dbReference>
<dbReference type="Gene3D" id="1.10.150.240">
    <property type="entry name" value="Putative phosphatase, domain 2"/>
    <property type="match status" value="1"/>
</dbReference>
<dbReference type="Pfam" id="PF00702">
    <property type="entry name" value="Hydrolase"/>
    <property type="match status" value="1"/>
</dbReference>